<dbReference type="InterPro" id="IPR057601">
    <property type="entry name" value="Oar-like_b-barrel"/>
</dbReference>
<evidence type="ECO:0000256" key="1">
    <source>
        <dbReference type="ARBA" id="ARBA00004571"/>
    </source>
</evidence>
<dbReference type="Gene3D" id="2.60.40.1120">
    <property type="entry name" value="Carboxypeptidase-like, regulatory domain"/>
    <property type="match status" value="1"/>
</dbReference>
<organism evidence="9 10">
    <name type="scientific">Shewanella fodinae</name>
    <dbReference type="NCBI Taxonomy" id="552357"/>
    <lineage>
        <taxon>Bacteria</taxon>
        <taxon>Pseudomonadati</taxon>
        <taxon>Pseudomonadota</taxon>
        <taxon>Gammaproteobacteria</taxon>
        <taxon>Alteromonadales</taxon>
        <taxon>Shewanellaceae</taxon>
        <taxon>Shewanella</taxon>
    </lineage>
</organism>
<evidence type="ECO:0000313" key="10">
    <source>
        <dbReference type="Proteomes" id="UP000294832"/>
    </source>
</evidence>
<dbReference type="SUPFAM" id="SSF49452">
    <property type="entry name" value="Starch-binding domain-like"/>
    <property type="match status" value="1"/>
</dbReference>
<dbReference type="AlphaFoldDB" id="A0A4R2FCD7"/>
<keyword evidence="10" id="KW-1185">Reference proteome</keyword>
<comment type="subcellular location">
    <subcellularLocation>
        <location evidence="1">Cell outer membrane</location>
        <topology evidence="1">Multi-pass membrane protein</topology>
    </subcellularLocation>
</comment>
<evidence type="ECO:0000256" key="5">
    <source>
        <dbReference type="ARBA" id="ARBA00023136"/>
    </source>
</evidence>
<accession>A0A4R2FCD7</accession>
<dbReference type="GO" id="GO:0030246">
    <property type="term" value="F:carbohydrate binding"/>
    <property type="evidence" value="ECO:0007669"/>
    <property type="project" value="InterPro"/>
</dbReference>
<dbReference type="PANTHER" id="PTHR30069:SF46">
    <property type="entry name" value="OAR PROTEIN"/>
    <property type="match status" value="1"/>
</dbReference>
<dbReference type="GO" id="GO:0044718">
    <property type="term" value="P:siderophore transmembrane transport"/>
    <property type="evidence" value="ECO:0007669"/>
    <property type="project" value="TreeGrafter"/>
</dbReference>
<proteinExistence type="predicted"/>
<dbReference type="InterPro" id="IPR013784">
    <property type="entry name" value="Carb-bd-like_fold"/>
</dbReference>
<evidence type="ECO:0000256" key="2">
    <source>
        <dbReference type="ARBA" id="ARBA00022448"/>
    </source>
</evidence>
<reference evidence="9 10" key="1">
    <citation type="submission" date="2019-03" db="EMBL/GenBank/DDBJ databases">
        <title>Freshwater and sediment microbial communities from various areas in North America, analyzing microbe dynamics in response to fracking.</title>
        <authorList>
            <person name="Lamendella R."/>
        </authorList>
    </citation>
    <scope>NUCLEOTIDE SEQUENCE [LARGE SCALE GENOMIC DNA]</scope>
    <source>
        <strain evidence="9 10">74A</strain>
    </source>
</reference>
<feature type="domain" description="TonB-dependent transporter Oar-like beta-barrel" evidence="8">
    <location>
        <begin position="357"/>
        <end position="999"/>
    </location>
</feature>
<keyword evidence="5" id="KW-0472">Membrane</keyword>
<dbReference type="InterPro" id="IPR036942">
    <property type="entry name" value="Beta-barrel_TonB_sf"/>
</dbReference>
<protein>
    <submittedName>
        <fullName evidence="9">TonB-dependent receptor-like protein</fullName>
    </submittedName>
</protein>
<keyword evidence="3" id="KW-1134">Transmembrane beta strand</keyword>
<evidence type="ECO:0000256" key="6">
    <source>
        <dbReference type="ARBA" id="ARBA00023237"/>
    </source>
</evidence>
<dbReference type="PANTHER" id="PTHR30069">
    <property type="entry name" value="TONB-DEPENDENT OUTER MEMBRANE RECEPTOR"/>
    <property type="match status" value="1"/>
</dbReference>
<dbReference type="Pfam" id="PF25183">
    <property type="entry name" value="OMP_b-brl_4"/>
    <property type="match status" value="2"/>
</dbReference>
<dbReference type="EMBL" id="SLWF01000017">
    <property type="protein sequence ID" value="TCN82796.1"/>
    <property type="molecule type" value="Genomic_DNA"/>
</dbReference>
<dbReference type="Proteomes" id="UP000294832">
    <property type="component" value="Unassembled WGS sequence"/>
</dbReference>
<keyword evidence="2" id="KW-0813">Transport</keyword>
<evidence type="ECO:0000256" key="4">
    <source>
        <dbReference type="ARBA" id="ARBA00022692"/>
    </source>
</evidence>
<dbReference type="Gene3D" id="2.40.170.20">
    <property type="entry name" value="TonB-dependent receptor, beta-barrel domain"/>
    <property type="match status" value="1"/>
</dbReference>
<dbReference type="GO" id="GO:0009279">
    <property type="term" value="C:cell outer membrane"/>
    <property type="evidence" value="ECO:0007669"/>
    <property type="project" value="UniProtKB-SubCell"/>
</dbReference>
<name>A0A4R2FCD7_9GAMM</name>
<dbReference type="Pfam" id="PF13620">
    <property type="entry name" value="CarboxypepD_reg"/>
    <property type="match status" value="1"/>
</dbReference>
<keyword evidence="4" id="KW-0812">Transmembrane</keyword>
<dbReference type="Gene3D" id="2.170.130.10">
    <property type="entry name" value="TonB-dependent receptor, plug domain"/>
    <property type="match status" value="1"/>
</dbReference>
<evidence type="ECO:0000256" key="7">
    <source>
        <dbReference type="SAM" id="SignalP"/>
    </source>
</evidence>
<feature type="domain" description="TonB-dependent transporter Oar-like beta-barrel" evidence="8">
    <location>
        <begin position="245"/>
        <end position="313"/>
    </location>
</feature>
<sequence>MMIQGFTKSRLALAMALALGASSMAYAADTTSSMRGTITGPDGKPAPNTKITLIHQPSGTVTEVTTNDSGAFSASGLRVGGPYEVIIDSDTYQDAVKEDIFLQLGQTYRFNEQLTANQQNVERITVTGSQIAYTSNAGSSSNFGADAIANTPSFNRDIKDIIRQNPLATTLGGSDNSLTVAGQNPKFNSISVDGVGINDDFGLNSNGYPTQRAPISVDALDQLSIETNPYQAKFGGFSGARVNAVTKSGTNEFHGGLFYERTDDSWAGKAKNPFTDKKTKVKGIDSDTWGMNLGGPLIKDKLFFFVNYEDYKKPVVSDWGPEGAGAANSTNMTQDEFTQIQKYVQDTYGVNIGDTASAPDETDKKYLIKLDWNISQDHRAAFTYNKVESNQIRNMTSSKSTLKPSSNWYNNTQDMEAYSLQLFSDWTPDFSTQFAVAYKDVKTGQIPGTKEIGTVKISNFAGSDKHAIEFGPDQYRHANELETKTYTVNFDADYLLGDHKLGFGVQYESIDIYNLFVDASLGVWTFDTFDKFKSGDAYQYLYRNATTNNAADGAANFTMGTYAAYAQDEWSLSSSVDIAYGVRYERVFNKDTPAFNQKFYGRYGFSNQENMDGMDIWLPRLGLTWYATDALTVRGGVGRFAGGKPNVWVSNSFSKDGVTVADKTWKNVKDADITSVAQQYQDALTAGDGETDVIDPNFKIPSDWRASVGYDYKFDIPSLGDNYTWSAEFIYIKKQDDLAWRDLNRKDTGKTTSDGRIIYAPVDATHKSPDIMLTNADEDGKSKIFTTSLYKAWDNGIDLTLSYTHQDIDEGNPGTSSQSASNWKYNHVINRNEDQIGTGYYEVKHSFKISLGYSHEFFPGYASKVNAFFERRSGLPYSWLLGSAYKDAAGNYLPNAEQNAYAIGDESGVYGNYAPYIPTGPDDPNVTYADGLTYQTFMDQYVTPAGLGKYAGGFVPKMSDSLPWVTTMDVSFQQEIPGFAEGHKGIFYVTIQNFLNLLNNEWGRQQYVSNSYKNLIDSNYTADGTLVYRPIKNWDPNNSFDDDQSVWYLKLGVKYTF</sequence>
<comment type="caution">
    <text evidence="9">The sequence shown here is derived from an EMBL/GenBank/DDBJ whole genome shotgun (WGS) entry which is preliminary data.</text>
</comment>
<dbReference type="SUPFAM" id="SSF56935">
    <property type="entry name" value="Porins"/>
    <property type="match status" value="1"/>
</dbReference>
<dbReference type="GO" id="GO:0015344">
    <property type="term" value="F:siderophore uptake transmembrane transporter activity"/>
    <property type="evidence" value="ECO:0007669"/>
    <property type="project" value="TreeGrafter"/>
</dbReference>
<evidence type="ECO:0000256" key="3">
    <source>
        <dbReference type="ARBA" id="ARBA00022452"/>
    </source>
</evidence>
<keyword evidence="6" id="KW-0998">Cell outer membrane</keyword>
<keyword evidence="9" id="KW-0675">Receptor</keyword>
<gene>
    <name evidence="9" type="ORF">EDC91_11715</name>
</gene>
<dbReference type="InterPro" id="IPR037066">
    <property type="entry name" value="Plug_dom_sf"/>
</dbReference>
<evidence type="ECO:0000313" key="9">
    <source>
        <dbReference type="EMBL" id="TCN82796.1"/>
    </source>
</evidence>
<feature type="chain" id="PRO_5020698766" evidence="7">
    <location>
        <begin position="28"/>
        <end position="1057"/>
    </location>
</feature>
<evidence type="ECO:0000259" key="8">
    <source>
        <dbReference type="Pfam" id="PF25183"/>
    </source>
</evidence>
<keyword evidence="7" id="KW-0732">Signal</keyword>
<feature type="signal peptide" evidence="7">
    <location>
        <begin position="1"/>
        <end position="27"/>
    </location>
</feature>
<dbReference type="InterPro" id="IPR039426">
    <property type="entry name" value="TonB-dep_rcpt-like"/>
</dbReference>